<keyword evidence="2" id="KW-1185">Reference proteome</keyword>
<protein>
    <submittedName>
        <fullName evidence="1">Chromosome transmission fidelity protein 18 homolog isoform X2</fullName>
    </submittedName>
</protein>
<comment type="caution">
    <text evidence="1">The sequence shown here is derived from an EMBL/GenBank/DDBJ whole genome shotgun (WGS) entry which is preliminary data.</text>
</comment>
<sequence>MAGRLQLVARQMHVVGKQDCWFDAPSPDVPGGKRRGVPRLPVWRVEEVVGFQACPPSAGPCQAKQTISREMEQERDEEAEQLMLQRNLQCQRCVLGRNDAPNLRATWPSSDTGNCRHFVLSDIGGNLHIQTL</sequence>
<organism evidence="1 2">
    <name type="scientific">Lates japonicus</name>
    <name type="common">Japanese lates</name>
    <dbReference type="NCBI Taxonomy" id="270547"/>
    <lineage>
        <taxon>Eukaryota</taxon>
        <taxon>Metazoa</taxon>
        <taxon>Chordata</taxon>
        <taxon>Craniata</taxon>
        <taxon>Vertebrata</taxon>
        <taxon>Euteleostomi</taxon>
        <taxon>Actinopterygii</taxon>
        <taxon>Neopterygii</taxon>
        <taxon>Teleostei</taxon>
        <taxon>Neoteleostei</taxon>
        <taxon>Acanthomorphata</taxon>
        <taxon>Carangaria</taxon>
        <taxon>Carangaria incertae sedis</taxon>
        <taxon>Centropomidae</taxon>
        <taxon>Lates</taxon>
    </lineage>
</organism>
<proteinExistence type="predicted"/>
<dbReference type="EMBL" id="BRZM01002050">
    <property type="protein sequence ID" value="GLD74198.1"/>
    <property type="molecule type" value="Genomic_DNA"/>
</dbReference>
<accession>A0AAD3NKM9</accession>
<reference evidence="1" key="1">
    <citation type="submission" date="2022-08" db="EMBL/GenBank/DDBJ databases">
        <title>Genome sequencing of akame (Lates japonicus).</title>
        <authorList>
            <person name="Hashiguchi Y."/>
            <person name="Takahashi H."/>
        </authorList>
    </citation>
    <scope>NUCLEOTIDE SEQUENCE</scope>
    <source>
        <strain evidence="1">Kochi</strain>
    </source>
</reference>
<gene>
    <name evidence="1" type="ORF">AKAME5_002552600</name>
</gene>
<evidence type="ECO:0000313" key="2">
    <source>
        <dbReference type="Proteomes" id="UP001279410"/>
    </source>
</evidence>
<evidence type="ECO:0000313" key="1">
    <source>
        <dbReference type="EMBL" id="GLD74198.1"/>
    </source>
</evidence>
<dbReference type="AlphaFoldDB" id="A0AAD3NKM9"/>
<name>A0AAD3NKM9_LATJO</name>
<dbReference type="Proteomes" id="UP001279410">
    <property type="component" value="Unassembled WGS sequence"/>
</dbReference>